<sequence>MTTTALGKLLAYWTAQPTVMPLQEELGLIRAIRALDTTDIATDLASFISLIELVQRSHASNGIFEMTEADEAHTVGFFQWLESLENKLGMPLATHADGLGLTCAELAKRMPR</sequence>
<proteinExistence type="predicted"/>
<protein>
    <submittedName>
        <fullName evidence="1">Uncharacterized protein</fullName>
    </submittedName>
</protein>
<dbReference type="AlphaFoldDB" id="A0A840FVG4"/>
<accession>A0A840FVG4</accession>
<reference evidence="1 2" key="1">
    <citation type="submission" date="2020-08" db="EMBL/GenBank/DDBJ databases">
        <title>Genomic Encyclopedia of Type Strains, Phase IV (KMG-V): Genome sequencing to study the core and pangenomes of soil and plant-associated prokaryotes.</title>
        <authorList>
            <person name="Whitman W."/>
        </authorList>
    </citation>
    <scope>NUCLEOTIDE SEQUENCE [LARGE SCALE GENOMIC DNA]</scope>
    <source>
        <strain evidence="1 2">34/80</strain>
    </source>
</reference>
<dbReference type="EMBL" id="JACIFZ010000008">
    <property type="protein sequence ID" value="MBB4224782.1"/>
    <property type="molecule type" value="Genomic_DNA"/>
</dbReference>
<organism evidence="1 2">
    <name type="scientific">Variovorax guangxiensis</name>
    <dbReference type="NCBI Taxonomy" id="1775474"/>
    <lineage>
        <taxon>Bacteria</taxon>
        <taxon>Pseudomonadati</taxon>
        <taxon>Pseudomonadota</taxon>
        <taxon>Betaproteobacteria</taxon>
        <taxon>Burkholderiales</taxon>
        <taxon>Comamonadaceae</taxon>
        <taxon>Variovorax</taxon>
    </lineage>
</organism>
<comment type="caution">
    <text evidence="1">The sequence shown here is derived from an EMBL/GenBank/DDBJ whole genome shotgun (WGS) entry which is preliminary data.</text>
</comment>
<evidence type="ECO:0000313" key="2">
    <source>
        <dbReference type="Proteomes" id="UP000524450"/>
    </source>
</evidence>
<gene>
    <name evidence="1" type="ORF">GGD71_005578</name>
</gene>
<dbReference type="Proteomes" id="UP000524450">
    <property type="component" value="Unassembled WGS sequence"/>
</dbReference>
<evidence type="ECO:0000313" key="1">
    <source>
        <dbReference type="EMBL" id="MBB4224782.1"/>
    </source>
</evidence>
<dbReference type="RefSeq" id="WP_184641656.1">
    <property type="nucleotide sequence ID" value="NZ_JACIFZ010000008.1"/>
</dbReference>
<name>A0A840FVG4_9BURK</name>